<dbReference type="NCBIfam" id="TIGR01372">
    <property type="entry name" value="soxA"/>
    <property type="match status" value="1"/>
</dbReference>
<dbReference type="OrthoDB" id="5287468at2"/>
<organism evidence="7 8">
    <name type="scientific">Aurantimonas manganoxydans (strain ATCC BAA-1229 / DSM 21871 / SI85-9A1)</name>
    <dbReference type="NCBI Taxonomy" id="287752"/>
    <lineage>
        <taxon>Bacteria</taxon>
        <taxon>Pseudomonadati</taxon>
        <taxon>Pseudomonadota</taxon>
        <taxon>Alphaproteobacteria</taxon>
        <taxon>Hyphomicrobiales</taxon>
        <taxon>Aurantimonadaceae</taxon>
        <taxon>Aurantimonas</taxon>
    </lineage>
</organism>
<sequence>MTARRLPESGRLGNARRIAFSFDGQRYAGREGDTLASALLANGIHLTGRSFKYHRPRGIVGSGPEEPNALVEICRDAARRTPNIRATMQPLHDGLEAVSQNRWPSLDFDVGAVNGLFSRFLTAGFYYKTFMWPKTFWHRVYEPYIRAAAGLGRAPDAPDTDTYANRFAHVDVLVAGGGAAGLAAALEAGASGASVLICDENAGFGGWLRAESGTTIDGAPAMDWVGDAVARLAAMPNVRVMPRTTAFGYYNHNMLALCEQVTEHLAQPDPAMPRERLWQVRAKQVVLATGSIERPLVFPDNDRPGIMLAGAARLYLNHYGVAVGERVCVFTAHDAAYATALDLKRAGVDVPAIVDLREEPGPGLVGAAGAAGIEVLCGYGVKSVRGRRRIRGITIEELRSGHDNRSFDCDALLMSGGFTPSVHLFSQSRGKLAFDADLQAYVASEPVQACVSVGAAAGQFDLAETIIDARTAGRAIAGGDDAAAEPVMVEGAAGFGGGMAGVTPAAGPGKAVKAFVDFQNDVTARDIRLAVAEGFRSVEHIKRFTTTGMATDQGKTSNIHVLGVAAEALSRPMPEVGLTTFRAPFTPVSFGTIAGFARGALFDPTRQTPIHESAAADGAVFEDVGMWKRAWYFPRGADKHAAVDRECRAVREAAGLFDASTLGKVELVGPDAGAFLDLMYATPLSRLAVGKCRYALMLNEAGFIIDDGIVARIAENRFHVTTTTGGAPRVLNLMEDYRQTEFPEMAVWTSSISEQWAVIAVQGPRARDLIAPFVEGLGIGPDAFAHMSVAECRFMGLPCRLFRVSFTGELGFEVNVPSDYGRSVWDTLRERGRSLGVEPYGTDAMHVLRAEKGYIIVGQETDGTVTPADAGMAWAVSRKKADFVGKRGLERPDLSAPGRKQLVGLKTANPLTVLEEGAQLVADPNQRVPMTMLGHVTSAYRSQTLGRSIALAMVKDGRKLVGQTLYVPMPTETIAVEVTEPVFFDPDGERLHG</sequence>
<keyword evidence="8" id="KW-1185">Reference proteome</keyword>
<evidence type="ECO:0000313" key="8">
    <source>
        <dbReference type="Proteomes" id="UP000000321"/>
    </source>
</evidence>
<evidence type="ECO:0000313" key="7">
    <source>
        <dbReference type="EMBL" id="EAS50563.1"/>
    </source>
</evidence>
<comment type="caution">
    <text evidence="7">The sequence shown here is derived from an EMBL/GenBank/DDBJ whole genome shotgun (WGS) entry which is preliminary data.</text>
</comment>
<dbReference type="Pfam" id="PF01571">
    <property type="entry name" value="GCV_T"/>
    <property type="match status" value="1"/>
</dbReference>
<dbReference type="Gene3D" id="1.10.10.1100">
    <property type="entry name" value="BFD-like [2Fe-2S]-binding domain"/>
    <property type="match status" value="1"/>
</dbReference>
<feature type="domain" description="Aminomethyltransferase C-terminal" evidence="5">
    <location>
        <begin position="900"/>
        <end position="985"/>
    </location>
</feature>
<dbReference type="Gene3D" id="3.10.20.440">
    <property type="entry name" value="2Fe-2S iron-sulphur cluster binding domain, sarcosine oxidase, alpha subunit, N-terminal domain"/>
    <property type="match status" value="1"/>
</dbReference>
<dbReference type="AlphaFoldDB" id="Q1YKG0"/>
<accession>Q1YKG0</accession>
<gene>
    <name evidence="7" type="ORF">SI859A1_00683</name>
</gene>
<dbReference type="PANTHER" id="PTHR43757">
    <property type="entry name" value="AMINOMETHYLTRANSFERASE"/>
    <property type="match status" value="1"/>
</dbReference>
<evidence type="ECO:0000259" key="4">
    <source>
        <dbReference type="Pfam" id="PF07992"/>
    </source>
</evidence>
<evidence type="ECO:0000256" key="1">
    <source>
        <dbReference type="ARBA" id="ARBA00008609"/>
    </source>
</evidence>
<dbReference type="InterPro" id="IPR028896">
    <property type="entry name" value="GcvT/YgfZ/DmdA"/>
</dbReference>
<dbReference type="BioCyc" id="AURANTIMONAS:SI859A1_00683-MONOMER"/>
<dbReference type="InterPro" id="IPR042204">
    <property type="entry name" value="2Fe-2S-bd_N"/>
</dbReference>
<dbReference type="Pfam" id="PF07992">
    <property type="entry name" value="Pyr_redox_2"/>
    <property type="match status" value="1"/>
</dbReference>
<dbReference type="HOGENOM" id="CLU_011963_0_0_5"/>
<dbReference type="InterPro" id="IPR006222">
    <property type="entry name" value="GCVT_N"/>
</dbReference>
<dbReference type="PIRSF" id="PIRSF037980">
    <property type="entry name" value="SoxA"/>
    <property type="match status" value="1"/>
</dbReference>
<evidence type="ECO:0000259" key="6">
    <source>
        <dbReference type="Pfam" id="PF17806"/>
    </source>
</evidence>
<dbReference type="PRINTS" id="PR00368">
    <property type="entry name" value="FADPNR"/>
</dbReference>
<name>Q1YKG0_AURMS</name>
<dbReference type="Gene3D" id="3.30.1360.120">
    <property type="entry name" value="Probable tRNA modification gtpase trme, domain 1"/>
    <property type="match status" value="1"/>
</dbReference>
<dbReference type="SUPFAM" id="SSF103025">
    <property type="entry name" value="Folate-binding domain"/>
    <property type="match status" value="1"/>
</dbReference>
<dbReference type="Proteomes" id="UP000000321">
    <property type="component" value="Unassembled WGS sequence"/>
</dbReference>
<feature type="domain" description="SoxA A3" evidence="6">
    <location>
        <begin position="513"/>
        <end position="595"/>
    </location>
</feature>
<comment type="similarity">
    <text evidence="1">Belongs to the GcvT family.</text>
</comment>
<feature type="domain" description="FAD/NAD(P)-binding" evidence="4">
    <location>
        <begin position="171"/>
        <end position="429"/>
    </location>
</feature>
<dbReference type="SUPFAM" id="SSF51905">
    <property type="entry name" value="FAD/NAD(P)-binding domain"/>
    <property type="match status" value="1"/>
</dbReference>
<dbReference type="Pfam" id="PF17806">
    <property type="entry name" value="SO_alpha_A3"/>
    <property type="match status" value="1"/>
</dbReference>
<dbReference type="InterPro" id="IPR023753">
    <property type="entry name" value="FAD/NAD-binding_dom"/>
</dbReference>
<keyword evidence="2" id="KW-0560">Oxidoreductase</keyword>
<dbReference type="InterPro" id="IPR006277">
    <property type="entry name" value="Sarcosine_oxidase_asu"/>
</dbReference>
<evidence type="ECO:0000259" key="3">
    <source>
        <dbReference type="Pfam" id="PF01571"/>
    </source>
</evidence>
<proteinExistence type="inferred from homology"/>
<dbReference type="InterPro" id="IPR041854">
    <property type="entry name" value="BFD-like_2Fe2S-bd_dom_sf"/>
</dbReference>
<dbReference type="Pfam" id="PF13510">
    <property type="entry name" value="Fer2_4"/>
    <property type="match status" value="1"/>
</dbReference>
<dbReference type="RefSeq" id="WP_009208558.1">
    <property type="nucleotide sequence ID" value="NZ_BBWP01000013.1"/>
</dbReference>
<dbReference type="PRINTS" id="PR00411">
    <property type="entry name" value="PNDRDTASEI"/>
</dbReference>
<dbReference type="InterPro" id="IPR041117">
    <property type="entry name" value="SoxA_A3"/>
</dbReference>
<dbReference type="InterPro" id="IPR029043">
    <property type="entry name" value="GcvT/YgfZ_C"/>
</dbReference>
<reference evidence="7 8" key="1">
    <citation type="journal article" date="2008" name="Appl. Environ. Microbiol.">
        <title>Genomic insights into Mn(II) oxidation by the marine alphaproteobacterium Aurantimonas sp. strain SI85-9A1.</title>
        <authorList>
            <person name="Dick G.J."/>
            <person name="Podell S."/>
            <person name="Johnson H.A."/>
            <person name="Rivera-Espinoza Y."/>
            <person name="Bernier-Latmani R."/>
            <person name="McCarthy J.K."/>
            <person name="Torpey J.W."/>
            <person name="Clement B.G."/>
            <person name="Gaasterland T."/>
            <person name="Tebo B.M."/>
        </authorList>
    </citation>
    <scope>NUCLEOTIDE SEQUENCE [LARGE SCALE GENOMIC DNA]</scope>
    <source>
        <strain evidence="7 8">SI85-9A1</strain>
    </source>
</reference>
<dbReference type="EMBL" id="AAPJ01000002">
    <property type="protein sequence ID" value="EAS50563.1"/>
    <property type="molecule type" value="Genomic_DNA"/>
</dbReference>
<dbReference type="GO" id="GO:0046653">
    <property type="term" value="P:tetrahydrofolate metabolic process"/>
    <property type="evidence" value="ECO:0007669"/>
    <property type="project" value="InterPro"/>
</dbReference>
<dbReference type="PANTHER" id="PTHR43757:SF2">
    <property type="entry name" value="AMINOMETHYLTRANSFERASE, MITOCHONDRIAL"/>
    <property type="match status" value="1"/>
</dbReference>
<evidence type="ECO:0000256" key="2">
    <source>
        <dbReference type="ARBA" id="ARBA00023002"/>
    </source>
</evidence>
<dbReference type="SUPFAM" id="SSF101790">
    <property type="entry name" value="Aminomethyltransferase beta-barrel domain"/>
    <property type="match status" value="1"/>
</dbReference>
<dbReference type="InterPro" id="IPR036188">
    <property type="entry name" value="FAD/NAD-bd_sf"/>
</dbReference>
<feature type="domain" description="GCVT N-terminal" evidence="3">
    <location>
        <begin position="610"/>
        <end position="880"/>
    </location>
</feature>
<protein>
    <submittedName>
        <fullName evidence="7">Sarcosine oxidase, alpha subunit</fullName>
    </submittedName>
</protein>
<dbReference type="InterPro" id="IPR027266">
    <property type="entry name" value="TrmE/GcvT-like"/>
</dbReference>
<dbReference type="GO" id="GO:0008115">
    <property type="term" value="F:sarcosine oxidase activity"/>
    <property type="evidence" value="ECO:0007669"/>
    <property type="project" value="InterPro"/>
</dbReference>
<evidence type="ECO:0000259" key="5">
    <source>
        <dbReference type="Pfam" id="PF08669"/>
    </source>
</evidence>
<dbReference type="Pfam" id="PF08669">
    <property type="entry name" value="GCV_T_C"/>
    <property type="match status" value="1"/>
</dbReference>
<dbReference type="Gene3D" id="3.50.50.60">
    <property type="entry name" value="FAD/NAD(P)-binding domain"/>
    <property type="match status" value="1"/>
</dbReference>
<dbReference type="InterPro" id="IPR013977">
    <property type="entry name" value="GcvT_C"/>
</dbReference>